<dbReference type="InterPro" id="IPR035965">
    <property type="entry name" value="PAS-like_dom_sf"/>
</dbReference>
<feature type="transmembrane region" description="Helical" evidence="6">
    <location>
        <begin position="112"/>
        <end position="128"/>
    </location>
</feature>
<keyword evidence="5 6" id="KW-0472">Membrane</keyword>
<dbReference type="Proteomes" id="UP000599024">
    <property type="component" value="Unassembled WGS sequence"/>
</dbReference>
<dbReference type="Pfam" id="PF00512">
    <property type="entry name" value="HisKA"/>
    <property type="match status" value="1"/>
</dbReference>
<evidence type="ECO:0000256" key="6">
    <source>
        <dbReference type="SAM" id="Phobius"/>
    </source>
</evidence>
<feature type="transmembrane region" description="Helical" evidence="6">
    <location>
        <begin position="158"/>
        <end position="177"/>
    </location>
</feature>
<evidence type="ECO:0000256" key="2">
    <source>
        <dbReference type="ARBA" id="ARBA00012438"/>
    </source>
</evidence>
<dbReference type="GO" id="GO:0030295">
    <property type="term" value="F:protein kinase activator activity"/>
    <property type="evidence" value="ECO:0007669"/>
    <property type="project" value="TreeGrafter"/>
</dbReference>
<keyword evidence="6" id="KW-0812">Transmembrane</keyword>
<keyword evidence="6" id="KW-1133">Transmembrane helix</keyword>
<evidence type="ECO:0000256" key="1">
    <source>
        <dbReference type="ARBA" id="ARBA00000085"/>
    </source>
</evidence>
<organism evidence="8 9">
    <name type="scientific">Candidatus Desulfatifera sulfidica</name>
    <dbReference type="NCBI Taxonomy" id="2841691"/>
    <lineage>
        <taxon>Bacteria</taxon>
        <taxon>Pseudomonadati</taxon>
        <taxon>Thermodesulfobacteriota</taxon>
        <taxon>Desulfobulbia</taxon>
        <taxon>Desulfobulbales</taxon>
        <taxon>Desulfobulbaceae</taxon>
        <taxon>Candidatus Desulfatifera</taxon>
    </lineage>
</organism>
<keyword evidence="3" id="KW-0808">Transferase</keyword>
<evidence type="ECO:0000313" key="9">
    <source>
        <dbReference type="Proteomes" id="UP000599024"/>
    </source>
</evidence>
<proteinExistence type="predicted"/>
<dbReference type="GO" id="GO:0016020">
    <property type="term" value="C:membrane"/>
    <property type="evidence" value="ECO:0007669"/>
    <property type="project" value="UniProtKB-SubCell"/>
</dbReference>
<dbReference type="InterPro" id="IPR036097">
    <property type="entry name" value="HisK_dim/P_sf"/>
</dbReference>
<dbReference type="GO" id="GO:0000155">
    <property type="term" value="F:phosphorelay sensor kinase activity"/>
    <property type="evidence" value="ECO:0007669"/>
    <property type="project" value="InterPro"/>
</dbReference>
<dbReference type="InterPro" id="IPR000014">
    <property type="entry name" value="PAS"/>
</dbReference>
<protein>
    <recommendedName>
        <fullName evidence="2">histidine kinase</fullName>
        <ecNumber evidence="2">2.7.13.3</ecNumber>
    </recommendedName>
</protein>
<dbReference type="SMART" id="SM00388">
    <property type="entry name" value="HisKA"/>
    <property type="match status" value="1"/>
</dbReference>
<dbReference type="EMBL" id="JACNLK010000069">
    <property type="protein sequence ID" value="MBC8209000.1"/>
    <property type="molecule type" value="Genomic_DNA"/>
</dbReference>
<dbReference type="SUPFAM" id="SSF55785">
    <property type="entry name" value="PYP-like sensor domain (PAS domain)"/>
    <property type="match status" value="1"/>
</dbReference>
<dbReference type="InterPro" id="IPR003661">
    <property type="entry name" value="HisK_dim/P_dom"/>
</dbReference>
<evidence type="ECO:0000313" key="8">
    <source>
        <dbReference type="EMBL" id="MBC8209000.1"/>
    </source>
</evidence>
<dbReference type="GO" id="GO:0007234">
    <property type="term" value="P:osmosensory signaling via phosphorelay pathway"/>
    <property type="evidence" value="ECO:0007669"/>
    <property type="project" value="TreeGrafter"/>
</dbReference>
<comment type="caution">
    <text evidence="8">The sequence shown here is derived from an EMBL/GenBank/DDBJ whole genome shotgun (WGS) entry which is preliminary data.</text>
</comment>
<dbReference type="PROSITE" id="PS50113">
    <property type="entry name" value="PAC"/>
    <property type="match status" value="1"/>
</dbReference>
<dbReference type="SUPFAM" id="SSF47384">
    <property type="entry name" value="Homodimeric domain of signal transducing histidine kinase"/>
    <property type="match status" value="1"/>
</dbReference>
<feature type="transmembrane region" description="Helical" evidence="6">
    <location>
        <begin position="86"/>
        <end position="106"/>
    </location>
</feature>
<dbReference type="InterPro" id="IPR000700">
    <property type="entry name" value="PAS-assoc_C"/>
</dbReference>
<name>A0A8J6NCC3_9BACT</name>
<keyword evidence="4" id="KW-0418">Kinase</keyword>
<dbReference type="EC" id="2.7.13.3" evidence="2"/>
<dbReference type="Gene3D" id="1.10.287.130">
    <property type="match status" value="1"/>
</dbReference>
<dbReference type="PANTHER" id="PTHR42878:SF15">
    <property type="entry name" value="BACTERIOPHYTOCHROME"/>
    <property type="match status" value="1"/>
</dbReference>
<dbReference type="Gene3D" id="3.30.450.20">
    <property type="entry name" value="PAS domain"/>
    <property type="match status" value="1"/>
</dbReference>
<feature type="transmembrane region" description="Helical" evidence="6">
    <location>
        <begin position="135"/>
        <end position="152"/>
    </location>
</feature>
<accession>A0A8J6NCC3</accession>
<comment type="catalytic activity">
    <reaction evidence="1">
        <text>ATP + protein L-histidine = ADP + protein N-phospho-L-histidine.</text>
        <dbReference type="EC" id="2.7.13.3"/>
    </reaction>
</comment>
<dbReference type="NCBIfam" id="TIGR00229">
    <property type="entry name" value="sensory_box"/>
    <property type="match status" value="1"/>
</dbReference>
<evidence type="ECO:0000259" key="7">
    <source>
        <dbReference type="PROSITE" id="PS50113"/>
    </source>
</evidence>
<dbReference type="InterPro" id="IPR050351">
    <property type="entry name" value="BphY/WalK/GraS-like"/>
</dbReference>
<reference evidence="8 9" key="1">
    <citation type="submission" date="2020-08" db="EMBL/GenBank/DDBJ databases">
        <title>Bridging the membrane lipid divide: bacteria of the FCB group superphylum have the potential to synthesize archaeal ether lipids.</title>
        <authorList>
            <person name="Villanueva L."/>
            <person name="Von Meijenfeldt F.A.B."/>
            <person name="Westbye A.B."/>
            <person name="Yadav S."/>
            <person name="Hopmans E.C."/>
            <person name="Dutilh B.E."/>
            <person name="Sinninghe Damste J.S."/>
        </authorList>
    </citation>
    <scope>NUCLEOTIDE SEQUENCE [LARGE SCALE GENOMIC DNA]</scope>
    <source>
        <strain evidence="8">NIOZ-UU81</strain>
    </source>
</reference>
<sequence length="454" mass="52411">MKNFYANLFLANHIFTDEEPTLQLKLIFLNTIFLVAALAAFIIGSFRWHAGFALWQENTIVGILNFIFVIFNLVFFYYLKYNKEKIDSIANVALVLSFIVYFSIYLTASDNSMRLGLFFLLLAAVFYLKGRRIAFIWLGIILASIILVHLAPSIPDNYSHLEIFTVCIHLIALFFILNTHEISRDNRERIIKEFNIHLEHQVHQQTLKLRESEALLLATVESLPFDFFVVDSSGRLSMQNSIFRENWGNITGKRLEELSFDKTLLSQWGENNRCAFAGQTVNSEITTKGHTGVKTYHNITSPIRNNNSIIGIVGVNIDITERKRMEKKLLHSMKETQETNHELRKFNYVMARDLKEPLKTISHYTSFLQEDMVDLLTAKQEKYLKELEAIANDASSMIEDISLLTQISHVDIEKKSVDLGALLKNISRSMVFCLSRKWTFSPRDINEFQPAWGM</sequence>
<dbReference type="AlphaFoldDB" id="A0A8J6NCC3"/>
<feature type="transmembrane region" description="Helical" evidence="6">
    <location>
        <begin position="60"/>
        <end position="79"/>
    </location>
</feature>
<dbReference type="GO" id="GO:0000156">
    <property type="term" value="F:phosphorelay response regulator activity"/>
    <property type="evidence" value="ECO:0007669"/>
    <property type="project" value="TreeGrafter"/>
</dbReference>
<evidence type="ECO:0000256" key="4">
    <source>
        <dbReference type="ARBA" id="ARBA00022777"/>
    </source>
</evidence>
<gene>
    <name evidence="8" type="ORF">H8E79_07525</name>
</gene>
<dbReference type="PANTHER" id="PTHR42878">
    <property type="entry name" value="TWO-COMPONENT HISTIDINE KINASE"/>
    <property type="match status" value="1"/>
</dbReference>
<feature type="domain" description="PAC" evidence="7">
    <location>
        <begin position="279"/>
        <end position="331"/>
    </location>
</feature>
<evidence type="ECO:0000256" key="5">
    <source>
        <dbReference type="ARBA" id="ARBA00023136"/>
    </source>
</evidence>
<evidence type="ECO:0000256" key="3">
    <source>
        <dbReference type="ARBA" id="ARBA00022679"/>
    </source>
</evidence>
<feature type="transmembrane region" description="Helical" evidence="6">
    <location>
        <begin position="26"/>
        <end position="48"/>
    </location>
</feature>